<dbReference type="EMBL" id="JAZHYN010000009">
    <property type="protein sequence ID" value="MEF3365871.1"/>
    <property type="molecule type" value="Genomic_DNA"/>
</dbReference>
<dbReference type="PANTHER" id="PTHR36837:SF2">
    <property type="entry name" value="POLY(3-HYDROXYALKANOATE) POLYMERASE SUBUNIT PHAC"/>
    <property type="match status" value="1"/>
</dbReference>
<dbReference type="Pfam" id="PF11339">
    <property type="entry name" value="DUF3141"/>
    <property type="match status" value="1"/>
</dbReference>
<dbReference type="InterPro" id="IPR051321">
    <property type="entry name" value="PHA/PHB_synthase"/>
</dbReference>
<sequence length="787" mass="88110">MEPTFSLDDLPRRFADGQVTTSVQSRQLATAIGRHAQRIGNAQAERAQIFWKDFAALQERFAAPKGAGSLSDEALGYARNAARRAILTLDTLRERADNDAAHEAAGSPPVLSYRSEVVLDGRKLPRPVNYLLLRIVPPEGVTTFDWKRPYLIIDPRAGHGAGIGGFKSDSQVGVALHDGHPVYFLVFRPHPERCQTLADVMRAEAAFVKEIGRRHPQSPKPIVVGNCQGGWAAMVLAAANPDITGPLVVNGAPLAYWSGRIGENPMRYNGGMLGGLAGVLLLADLGHGEFDGAHLVSNFELLNPSRNLFAKYYDLFSDVDGGRERFLEFERWWGGFHYMNEAEIRWIVEQLFVGNKLSRGEARIERGRRLDFKAIRSPIVVFASWGDNITPPQQALNWIPDTYADEHEIKICGQRIIYMIHEKVGHLGIFVSSSVAKKEHAEVTSTMKTIEALAPGLYEMKIEEEFGEGVHKRFRVSFAERRVSDILTIDEDDRSEETDFAAVARLSEYSADAYDLFLRPLVQSLVTTQSARLSRELHPARLQRRIFSSKNPALHWLPEAVAQVRDREEKLASDNPFFMAEQLWAQSVMQGMDLWRDMRDACFEIAFLSLYGGPLMHWVGRFNDFQRTLKSPAELRFLPAAQAALLNIGRGGFPEAVIRMLLLLSEARGSVRRDRLERSAHMLNCDEPFASLGAERRAALIHEQSIIVEFERDGAIETLPLLLPNSEERTKAVGAIEFVAGAIEEMEPRTLHMLQRIRKALNLPPIETNLTRADPLDGAEEEEEQAA</sequence>
<keyword evidence="2" id="KW-1185">Reference proteome</keyword>
<dbReference type="SUPFAM" id="SSF53474">
    <property type="entry name" value="alpha/beta-Hydrolases"/>
    <property type="match status" value="1"/>
</dbReference>
<accession>A0ABU7XET0</accession>
<dbReference type="RefSeq" id="WP_332080809.1">
    <property type="nucleotide sequence ID" value="NZ_JAZHYN010000009.1"/>
</dbReference>
<dbReference type="Gene3D" id="3.40.50.1820">
    <property type="entry name" value="alpha/beta hydrolase"/>
    <property type="match status" value="1"/>
</dbReference>
<evidence type="ECO:0000313" key="1">
    <source>
        <dbReference type="EMBL" id="MEF3365871.1"/>
    </source>
</evidence>
<protein>
    <submittedName>
        <fullName evidence="1">DUF3141 domain-containing protein</fullName>
    </submittedName>
</protein>
<gene>
    <name evidence="1" type="ORF">V3H18_04915</name>
</gene>
<organism evidence="1 2">
    <name type="scientific">Methylocystis borbori</name>
    <dbReference type="NCBI Taxonomy" id="3118750"/>
    <lineage>
        <taxon>Bacteria</taxon>
        <taxon>Pseudomonadati</taxon>
        <taxon>Pseudomonadota</taxon>
        <taxon>Alphaproteobacteria</taxon>
        <taxon>Hyphomicrobiales</taxon>
        <taxon>Methylocystaceae</taxon>
        <taxon>Methylocystis</taxon>
    </lineage>
</organism>
<dbReference type="Proteomes" id="UP001350748">
    <property type="component" value="Unassembled WGS sequence"/>
</dbReference>
<proteinExistence type="predicted"/>
<evidence type="ECO:0000313" key="2">
    <source>
        <dbReference type="Proteomes" id="UP001350748"/>
    </source>
</evidence>
<comment type="caution">
    <text evidence="1">The sequence shown here is derived from an EMBL/GenBank/DDBJ whole genome shotgun (WGS) entry which is preliminary data.</text>
</comment>
<name>A0ABU7XET0_9HYPH</name>
<dbReference type="PANTHER" id="PTHR36837">
    <property type="entry name" value="POLY(3-HYDROXYALKANOATE) POLYMERASE SUBUNIT PHAC"/>
    <property type="match status" value="1"/>
</dbReference>
<dbReference type="InterPro" id="IPR024501">
    <property type="entry name" value="DUF3141"/>
</dbReference>
<dbReference type="InterPro" id="IPR029058">
    <property type="entry name" value="AB_hydrolase_fold"/>
</dbReference>
<reference evidence="1 2" key="1">
    <citation type="submission" date="2024-02" db="EMBL/GenBank/DDBJ databases">
        <authorList>
            <person name="Grouzdev D."/>
        </authorList>
    </citation>
    <scope>NUCLEOTIDE SEQUENCE [LARGE SCALE GENOMIC DNA]</scope>
    <source>
        <strain evidence="1 2">9N</strain>
    </source>
</reference>